<dbReference type="GO" id="GO:0004867">
    <property type="term" value="F:serine-type endopeptidase inhibitor activity"/>
    <property type="evidence" value="ECO:0007669"/>
    <property type="project" value="InterPro"/>
</dbReference>
<dbReference type="AlphaFoldDB" id="A0AAD6EQJ3"/>
<organism evidence="3 4">
    <name type="scientific">Rhynchospora tenuis</name>
    <dbReference type="NCBI Taxonomy" id="198213"/>
    <lineage>
        <taxon>Eukaryota</taxon>
        <taxon>Viridiplantae</taxon>
        <taxon>Streptophyta</taxon>
        <taxon>Embryophyta</taxon>
        <taxon>Tracheophyta</taxon>
        <taxon>Spermatophyta</taxon>
        <taxon>Magnoliopsida</taxon>
        <taxon>Liliopsida</taxon>
        <taxon>Poales</taxon>
        <taxon>Cyperaceae</taxon>
        <taxon>Cyperoideae</taxon>
        <taxon>Rhynchosporeae</taxon>
        <taxon>Rhynchospora</taxon>
    </lineage>
</organism>
<evidence type="ECO:0000313" key="3">
    <source>
        <dbReference type="EMBL" id="KAJ3697391.1"/>
    </source>
</evidence>
<name>A0AAD6EQJ3_9POAL</name>
<evidence type="ECO:0000256" key="1">
    <source>
        <dbReference type="ARBA" id="ARBA00009500"/>
    </source>
</evidence>
<comment type="similarity">
    <text evidence="1">Belongs to the serpin family.</text>
</comment>
<dbReference type="Gene3D" id="2.30.39.10">
    <property type="entry name" value="Alpha-1-antitrypsin, domain 1"/>
    <property type="match status" value="1"/>
</dbReference>
<dbReference type="Proteomes" id="UP001210211">
    <property type="component" value="Unassembled WGS sequence"/>
</dbReference>
<gene>
    <name evidence="3" type="ORF">LUZ61_001096</name>
</gene>
<dbReference type="InterPro" id="IPR042185">
    <property type="entry name" value="Serpin_sf_2"/>
</dbReference>
<dbReference type="InterPro" id="IPR023796">
    <property type="entry name" value="Serpin_dom"/>
</dbReference>
<evidence type="ECO:0000313" key="4">
    <source>
        <dbReference type="Proteomes" id="UP001210211"/>
    </source>
</evidence>
<sequence>MEQSLTKLVADQTAFLLRLSSHVNSQIGHHHNFVFSPLSFHVALSLLATGASGRILYQLLSILCPGSDPASSRTILADVFSKVTFLALADVSKLCGSRLACANGVWLDESFRLKKLFKKTVSAVYKADINSVDFKKKVIIVNYYALVIIYGKVGIWQLRQPVRSTRTWAEKFDPSRTIKDDFHLLDGTSVKVPFMSSNNYQYISKYTDFSVLGLP</sequence>
<dbReference type="Gene3D" id="3.30.497.10">
    <property type="entry name" value="Antithrombin, subunit I, domain 2"/>
    <property type="match status" value="1"/>
</dbReference>
<dbReference type="Pfam" id="PF00079">
    <property type="entry name" value="Serpin"/>
    <property type="match status" value="2"/>
</dbReference>
<proteinExistence type="inferred from homology"/>
<evidence type="ECO:0000259" key="2">
    <source>
        <dbReference type="Pfam" id="PF00079"/>
    </source>
</evidence>
<accession>A0AAD6EQJ3</accession>
<protein>
    <recommendedName>
        <fullName evidence="2">Serpin domain-containing protein</fullName>
    </recommendedName>
</protein>
<dbReference type="InterPro" id="IPR000215">
    <property type="entry name" value="Serpin_fam"/>
</dbReference>
<dbReference type="EMBL" id="JAMRDG010000001">
    <property type="protein sequence ID" value="KAJ3697391.1"/>
    <property type="molecule type" value="Genomic_DNA"/>
</dbReference>
<feature type="domain" description="Serpin" evidence="2">
    <location>
        <begin position="167"/>
        <end position="215"/>
    </location>
</feature>
<keyword evidence="4" id="KW-1185">Reference proteome</keyword>
<reference evidence="3 4" key="1">
    <citation type="journal article" date="2022" name="Cell">
        <title>Repeat-based holocentromeres influence genome architecture and karyotype evolution.</title>
        <authorList>
            <person name="Hofstatter P.G."/>
            <person name="Thangavel G."/>
            <person name="Lux T."/>
            <person name="Neumann P."/>
            <person name="Vondrak T."/>
            <person name="Novak P."/>
            <person name="Zhang M."/>
            <person name="Costa L."/>
            <person name="Castellani M."/>
            <person name="Scott A."/>
            <person name="Toegelov H."/>
            <person name="Fuchs J."/>
            <person name="Mata-Sucre Y."/>
            <person name="Dias Y."/>
            <person name="Vanzela A.L.L."/>
            <person name="Huettel B."/>
            <person name="Almeida C.C.S."/>
            <person name="Simkova H."/>
            <person name="Souza G."/>
            <person name="Pedrosa-Harand A."/>
            <person name="Macas J."/>
            <person name="Mayer K.F.X."/>
            <person name="Houben A."/>
            <person name="Marques A."/>
        </authorList>
    </citation>
    <scope>NUCLEOTIDE SEQUENCE [LARGE SCALE GENOMIC DNA]</scope>
    <source>
        <strain evidence="3">RhyTen1mFocal</strain>
    </source>
</reference>
<dbReference type="InterPro" id="IPR042178">
    <property type="entry name" value="Serpin_sf_1"/>
</dbReference>
<feature type="domain" description="Serpin" evidence="2">
    <location>
        <begin position="12"/>
        <end position="137"/>
    </location>
</feature>
<dbReference type="PANTHER" id="PTHR11461:SF211">
    <property type="entry name" value="GH10112P-RELATED"/>
    <property type="match status" value="1"/>
</dbReference>
<comment type="caution">
    <text evidence="3">The sequence shown here is derived from an EMBL/GenBank/DDBJ whole genome shotgun (WGS) entry which is preliminary data.</text>
</comment>
<dbReference type="GO" id="GO:0005615">
    <property type="term" value="C:extracellular space"/>
    <property type="evidence" value="ECO:0007669"/>
    <property type="project" value="InterPro"/>
</dbReference>
<dbReference type="SUPFAM" id="SSF56574">
    <property type="entry name" value="Serpins"/>
    <property type="match status" value="1"/>
</dbReference>
<dbReference type="PANTHER" id="PTHR11461">
    <property type="entry name" value="SERINE PROTEASE INHIBITOR, SERPIN"/>
    <property type="match status" value="1"/>
</dbReference>
<dbReference type="InterPro" id="IPR036186">
    <property type="entry name" value="Serpin_sf"/>
</dbReference>